<dbReference type="Proteomes" id="UP000546173">
    <property type="component" value="Unassembled WGS sequence"/>
</dbReference>
<accession>A0A7X1G3A3</accession>
<evidence type="ECO:0000313" key="3">
    <source>
        <dbReference type="EMBL" id="MBC2677690.1"/>
    </source>
</evidence>
<feature type="region of interest" description="Disordered" evidence="1">
    <location>
        <begin position="88"/>
        <end position="111"/>
    </location>
</feature>
<gene>
    <name evidence="3" type="ORF">H7993_04720</name>
</gene>
<keyword evidence="2" id="KW-0472">Membrane</keyword>
<sequence length="150" mass="16852">MTAPPEREDSDLKVAKIERLRAETDKFKAERKKLEDETAAAPRRNKGAYWSEAAKMCGVIVLGVGGVITAVGSLLVAQNQVELSLYRKDGPSNLAPSSRNQRSPAHRWNSGFPMPARSCRWSIEHKRLRTRRSTPYDFDNALSLLRVDTE</sequence>
<feature type="transmembrane region" description="Helical" evidence="2">
    <location>
        <begin position="53"/>
        <end position="77"/>
    </location>
</feature>
<dbReference type="EMBL" id="JACMYH010000001">
    <property type="protein sequence ID" value="MBC2677690.1"/>
    <property type="molecule type" value="Genomic_DNA"/>
</dbReference>
<dbReference type="AlphaFoldDB" id="A0A7X1G3A3"/>
<keyword evidence="4" id="KW-1185">Reference proteome</keyword>
<evidence type="ECO:0000256" key="2">
    <source>
        <dbReference type="SAM" id="Phobius"/>
    </source>
</evidence>
<dbReference type="RefSeq" id="WP_185793623.1">
    <property type="nucleotide sequence ID" value="NZ_JACMYH010000001.1"/>
</dbReference>
<organism evidence="3 4">
    <name type="scientific">Pseudomonas baltica</name>
    <dbReference type="NCBI Taxonomy" id="2762576"/>
    <lineage>
        <taxon>Bacteria</taxon>
        <taxon>Pseudomonadati</taxon>
        <taxon>Pseudomonadota</taxon>
        <taxon>Gammaproteobacteria</taxon>
        <taxon>Pseudomonadales</taxon>
        <taxon>Pseudomonadaceae</taxon>
        <taxon>Pseudomonas</taxon>
    </lineage>
</organism>
<name>A0A7X1G3A3_9PSED</name>
<feature type="compositionally biased region" description="Polar residues" evidence="1">
    <location>
        <begin position="94"/>
        <end position="103"/>
    </location>
</feature>
<keyword evidence="2" id="KW-1133">Transmembrane helix</keyword>
<comment type="caution">
    <text evidence="3">The sequence shown here is derived from an EMBL/GenBank/DDBJ whole genome shotgun (WGS) entry which is preliminary data.</text>
</comment>
<evidence type="ECO:0000256" key="1">
    <source>
        <dbReference type="SAM" id="MobiDB-lite"/>
    </source>
</evidence>
<protein>
    <submittedName>
        <fullName evidence="3">Uncharacterized protein</fullName>
    </submittedName>
</protein>
<keyword evidence="2" id="KW-0812">Transmembrane</keyword>
<proteinExistence type="predicted"/>
<evidence type="ECO:0000313" key="4">
    <source>
        <dbReference type="Proteomes" id="UP000546173"/>
    </source>
</evidence>
<reference evidence="3 4" key="1">
    <citation type="submission" date="2020-08" db="EMBL/GenBank/DDBJ databases">
        <title>Pseudomonas sp. nov.</title>
        <authorList>
            <person name="Gieschler S."/>
            <person name="Fiedler G."/>
            <person name="Brinks E."/>
            <person name="Boehnlein C."/>
            <person name="Franz C.M.A.P."/>
            <person name="Kabisch J."/>
        </authorList>
    </citation>
    <scope>NUCLEOTIDE SEQUENCE [LARGE SCALE GENOMIC DNA]</scope>
    <source>
        <strain evidence="3 4">MBT-2</strain>
    </source>
</reference>